<comment type="similarity">
    <text evidence="1">Belongs to the type-B carboxylesterase/lipase family.</text>
</comment>
<dbReference type="EMBL" id="BPLR01009228">
    <property type="protein sequence ID" value="GIY30472.1"/>
    <property type="molecule type" value="Genomic_DNA"/>
</dbReference>
<dbReference type="AlphaFoldDB" id="A0AAV4SAE1"/>
<keyword evidence="7" id="KW-1185">Reference proteome</keyword>
<dbReference type="PANTHER" id="PTHR43903">
    <property type="entry name" value="NEUROLIGIN"/>
    <property type="match status" value="1"/>
</dbReference>
<sequence length="474" mass="54011">MFLLPNILLIIVLCGVSFAVPRPEDHRFSKQSRYYSDYDGRRDYPYSNTEFEHAIDDDRCSKPYVEREIVENTKYGNYRGRQISLCDSPGVSLRDRPGQPTSYGPKNSVRVFLGIPYAEPPTRRKDDTYQLKPPKPREEFRDHEDCLYLNIFAPGKIDFDKPVQEKYPVMFYIHDGNFEHGSGALFPGHMLAASQRVVVVTFNYRLGYLGFLATGDTNSPGNYGILDQVAALDWVKKNIDVFDGDPNKITVFGLGAGAACASLLAISPLSRHMIKRVIAMNGSPTADWAFISDPIFMFNTSQILGDELGCDNQDFTRLVECVSKRSNNEIKILKMKPRIGWLPWAPVLDNFTRRGIEQFLPMAPTELLERGVIFNDGFGFMTGVSRDAGAPIFWDDYVFTKDLELTEEAFNSKIREFMKMYNYTINAQGIFEAIHFMYSPPVDPTNKTLLTEGYIHLLTDRYYVSPLDKTYNSC</sequence>
<name>A0AAV4SAE1_CAEEX</name>
<dbReference type="InterPro" id="IPR029058">
    <property type="entry name" value="AB_hydrolase_fold"/>
</dbReference>
<feature type="signal peptide" evidence="4">
    <location>
        <begin position="1"/>
        <end position="19"/>
    </location>
</feature>
<accession>A0AAV4SAE1</accession>
<dbReference type="Gene3D" id="3.40.50.1820">
    <property type="entry name" value="alpha/beta hydrolase"/>
    <property type="match status" value="1"/>
</dbReference>
<evidence type="ECO:0000313" key="7">
    <source>
        <dbReference type="Proteomes" id="UP001054945"/>
    </source>
</evidence>
<proteinExistence type="inferred from homology"/>
<evidence type="ECO:0000256" key="1">
    <source>
        <dbReference type="ARBA" id="ARBA00005964"/>
    </source>
</evidence>
<gene>
    <name evidence="6" type="primary">Nlgn2</name>
    <name evidence="6" type="ORF">CEXT_219041</name>
</gene>
<organism evidence="6 7">
    <name type="scientific">Caerostris extrusa</name>
    <name type="common">Bark spider</name>
    <name type="synonym">Caerostris bankana</name>
    <dbReference type="NCBI Taxonomy" id="172846"/>
    <lineage>
        <taxon>Eukaryota</taxon>
        <taxon>Metazoa</taxon>
        <taxon>Ecdysozoa</taxon>
        <taxon>Arthropoda</taxon>
        <taxon>Chelicerata</taxon>
        <taxon>Arachnida</taxon>
        <taxon>Araneae</taxon>
        <taxon>Araneomorphae</taxon>
        <taxon>Entelegynae</taxon>
        <taxon>Araneoidea</taxon>
        <taxon>Araneidae</taxon>
        <taxon>Caerostris</taxon>
    </lineage>
</organism>
<feature type="domain" description="Carboxylesterase type B" evidence="5">
    <location>
        <begin position="137"/>
        <end position="472"/>
    </location>
</feature>
<dbReference type="InterPro" id="IPR002018">
    <property type="entry name" value="CarbesteraseB"/>
</dbReference>
<dbReference type="SUPFAM" id="SSF53474">
    <property type="entry name" value="alpha/beta-Hydrolases"/>
    <property type="match status" value="1"/>
</dbReference>
<dbReference type="PROSITE" id="PS00941">
    <property type="entry name" value="CARBOXYLESTERASE_B_2"/>
    <property type="match status" value="1"/>
</dbReference>
<dbReference type="InterPro" id="IPR019819">
    <property type="entry name" value="Carboxylesterase_B_CS"/>
</dbReference>
<reference evidence="6 7" key="1">
    <citation type="submission" date="2021-06" db="EMBL/GenBank/DDBJ databases">
        <title>Caerostris extrusa draft genome.</title>
        <authorList>
            <person name="Kono N."/>
            <person name="Arakawa K."/>
        </authorList>
    </citation>
    <scope>NUCLEOTIDE SEQUENCE [LARGE SCALE GENOMIC DNA]</scope>
</reference>
<dbReference type="Pfam" id="PF00135">
    <property type="entry name" value="COesterase"/>
    <property type="match status" value="1"/>
</dbReference>
<dbReference type="Proteomes" id="UP001054945">
    <property type="component" value="Unassembled WGS sequence"/>
</dbReference>
<keyword evidence="3" id="KW-0325">Glycoprotein</keyword>
<protein>
    <submittedName>
        <fullName evidence="6">Neuroligin-2</fullName>
    </submittedName>
</protein>
<comment type="caution">
    <text evidence="6">The sequence shown here is derived from an EMBL/GenBank/DDBJ whole genome shotgun (WGS) entry which is preliminary data.</text>
</comment>
<evidence type="ECO:0000259" key="5">
    <source>
        <dbReference type="Pfam" id="PF00135"/>
    </source>
</evidence>
<feature type="chain" id="PRO_5043820070" evidence="4">
    <location>
        <begin position="20"/>
        <end position="474"/>
    </location>
</feature>
<keyword evidence="2 4" id="KW-0732">Signal</keyword>
<evidence type="ECO:0000256" key="2">
    <source>
        <dbReference type="ARBA" id="ARBA00022729"/>
    </source>
</evidence>
<evidence type="ECO:0000313" key="6">
    <source>
        <dbReference type="EMBL" id="GIY30472.1"/>
    </source>
</evidence>
<evidence type="ECO:0000256" key="3">
    <source>
        <dbReference type="ARBA" id="ARBA00023180"/>
    </source>
</evidence>
<dbReference type="InterPro" id="IPR051093">
    <property type="entry name" value="Neuroligin/BSAL"/>
</dbReference>
<evidence type="ECO:0000256" key="4">
    <source>
        <dbReference type="SAM" id="SignalP"/>
    </source>
</evidence>